<dbReference type="OrthoDB" id="845740at2"/>
<dbReference type="EMBL" id="AKFT01000134">
    <property type="protein sequence ID" value="EJF42825.1"/>
    <property type="molecule type" value="Genomic_DNA"/>
</dbReference>
<sequence>MYLTMRTVWLLTACCLLVIAAPRPLTVAGCAIAVALLVVGDVIAAPSPRSLRVQRSVKRSVRLGDSTTSTLTVANTGRRRMTAQIRDAWPPSAGAGHERASLSIPAGERRRTRTVLTPTRRGDRQADLVTVRSTGPLGLAGRQASLLAPARLRVLPEFASRRHLSSRFARLREMDGRSAVMTRGAGTEFDSLREYVVGDDVRSIDWRSTARRGEVVVRTWRPERDRRVLIVVDTGRMAAARLGDAPRLDSHIEACLLMAALASRAGDRVDIVALDVAVRAQVRGQSGPALMSALADTLAPLDAELVETDWTLLASTVHRILSQRALVIVLTALDGSGGTSPMTRALSTVARDHVVVLASPTDPGLAELRADRADGESVYMAAAAERDIVELDRVRRRLRRYGIEVVEAEPGALAPALADTYLSLKASGRL</sequence>
<protein>
    <submittedName>
        <fullName evidence="2">PF01882 family protein</fullName>
    </submittedName>
</protein>
<dbReference type="PANTHER" id="PTHR33608:SF3">
    <property type="entry name" value="SLR2013 PROTEIN"/>
    <property type="match status" value="1"/>
</dbReference>
<dbReference type="Pfam" id="PF01882">
    <property type="entry name" value="DUF58"/>
    <property type="match status" value="1"/>
</dbReference>
<dbReference type="PANTHER" id="PTHR33608">
    <property type="entry name" value="BLL2464 PROTEIN"/>
    <property type="match status" value="1"/>
</dbReference>
<comment type="caution">
    <text evidence="2">The sequence shown here is derived from an EMBL/GenBank/DDBJ whole genome shotgun (WGS) entry which is preliminary data.</text>
</comment>
<dbReference type="eggNOG" id="COG1721">
    <property type="taxonomic scope" value="Bacteria"/>
</dbReference>
<proteinExistence type="predicted"/>
<dbReference type="AlphaFoldDB" id="J1HAW0"/>
<evidence type="ECO:0000313" key="3">
    <source>
        <dbReference type="Proteomes" id="UP000002941"/>
    </source>
</evidence>
<accession>J1HAW0</accession>
<organism evidence="2 3">
    <name type="scientific">Actinomyces massiliensis F0489</name>
    <dbReference type="NCBI Taxonomy" id="1125718"/>
    <lineage>
        <taxon>Bacteria</taxon>
        <taxon>Bacillati</taxon>
        <taxon>Actinomycetota</taxon>
        <taxon>Actinomycetes</taxon>
        <taxon>Actinomycetales</taxon>
        <taxon>Actinomycetaceae</taxon>
        <taxon>Actinomyces</taxon>
    </lineage>
</organism>
<name>J1HAW0_9ACTO</name>
<evidence type="ECO:0000259" key="1">
    <source>
        <dbReference type="Pfam" id="PF01882"/>
    </source>
</evidence>
<feature type="domain" description="DUF58" evidence="1">
    <location>
        <begin position="192"/>
        <end position="399"/>
    </location>
</feature>
<gene>
    <name evidence="2" type="ORF">HMPREF1318_2482</name>
</gene>
<dbReference type="InterPro" id="IPR002881">
    <property type="entry name" value="DUF58"/>
</dbReference>
<dbReference type="Proteomes" id="UP000002941">
    <property type="component" value="Unassembled WGS sequence"/>
</dbReference>
<dbReference type="RefSeq" id="WP_008731976.1">
    <property type="nucleotide sequence ID" value="NZ_AKFT01000134.1"/>
</dbReference>
<dbReference type="PATRIC" id="fig|1125718.3.peg.1734"/>
<keyword evidence="3" id="KW-1185">Reference proteome</keyword>
<reference evidence="2 3" key="1">
    <citation type="submission" date="2012-05" db="EMBL/GenBank/DDBJ databases">
        <authorList>
            <person name="Harkins D.M."/>
            <person name="Madupu R."/>
            <person name="Durkin A.S."/>
            <person name="Torralba M."/>
            <person name="Methe B."/>
            <person name="Sutton G.G."/>
            <person name="Nelson K.E."/>
        </authorList>
    </citation>
    <scope>NUCLEOTIDE SEQUENCE [LARGE SCALE GENOMIC DNA]</scope>
    <source>
        <strain evidence="2 3">F0489</strain>
    </source>
</reference>
<evidence type="ECO:0000313" key="2">
    <source>
        <dbReference type="EMBL" id="EJF42825.1"/>
    </source>
</evidence>